<dbReference type="PRINTS" id="PR00344">
    <property type="entry name" value="BCTRLSENSOR"/>
</dbReference>
<comment type="caution">
    <text evidence="6">The sequence shown here is derived from an EMBL/GenBank/DDBJ whole genome shotgun (WGS) entry which is preliminary data.</text>
</comment>
<dbReference type="SUPFAM" id="SSF47384">
    <property type="entry name" value="Homodimeric domain of signal transducing histidine kinase"/>
    <property type="match status" value="1"/>
</dbReference>
<gene>
    <name evidence="6" type="ORF">FHS27_000272</name>
</gene>
<dbReference type="InterPro" id="IPR036890">
    <property type="entry name" value="HATPase_C_sf"/>
</dbReference>
<dbReference type="InterPro" id="IPR004358">
    <property type="entry name" value="Sig_transdc_His_kin-like_C"/>
</dbReference>
<feature type="domain" description="Histidine kinase" evidence="5">
    <location>
        <begin position="189"/>
        <end position="403"/>
    </location>
</feature>
<evidence type="ECO:0000313" key="7">
    <source>
        <dbReference type="Proteomes" id="UP000536179"/>
    </source>
</evidence>
<dbReference type="Pfam" id="PF01590">
    <property type="entry name" value="GAF"/>
    <property type="match status" value="1"/>
</dbReference>
<dbReference type="GO" id="GO:0007234">
    <property type="term" value="P:osmosensory signaling via phosphorelay pathway"/>
    <property type="evidence" value="ECO:0007669"/>
    <property type="project" value="TreeGrafter"/>
</dbReference>
<dbReference type="AlphaFoldDB" id="A0A7W5DUV8"/>
<dbReference type="GO" id="GO:0000155">
    <property type="term" value="F:phosphorelay sensor kinase activity"/>
    <property type="evidence" value="ECO:0007669"/>
    <property type="project" value="InterPro"/>
</dbReference>
<dbReference type="InterPro" id="IPR003594">
    <property type="entry name" value="HATPase_dom"/>
</dbReference>
<dbReference type="InterPro" id="IPR029016">
    <property type="entry name" value="GAF-like_dom_sf"/>
</dbReference>
<evidence type="ECO:0000256" key="4">
    <source>
        <dbReference type="ARBA" id="ARBA00022777"/>
    </source>
</evidence>
<sequence length="404" mass="44564">MAATAFESPQSNLPLRCSSLASLRLVDSPPEKDFDNLTRLVQEVIGVPVALVSIVEKQNDRQYFKSQQGLPEPWATTRQTPLSHSFCQHVTRCDEMLLINNALEDELVSDNLAVRDLGVMAYLGLPIYSPERICIGALCAIDVRPRVWSETDVRVMSSIAECVSEAILLRAAFQTAAELHEEQKAFTYALSHDLKAPVVSLKTLLEELRSECSGAGEDAEIQLLSLSLNLVNRMQSQIGGLSEFHCLAGAKYPLETVDLERVVFGALVSLKEPIHECRAEVAVGSLPHIEGIEPLLTSLFQNLFENAIKYRRKDGRPSVRVESAMTDGYVEVRVIDNGIGIPVESRENVFKMFERLHSRVDYEGSGLGLAICKRIVDIHGGEIEIQAAPGQGTEVIKRLRGTGN</sequence>
<dbReference type="GO" id="GO:0000156">
    <property type="term" value="F:phosphorelay response regulator activity"/>
    <property type="evidence" value="ECO:0007669"/>
    <property type="project" value="TreeGrafter"/>
</dbReference>
<dbReference type="Gene3D" id="1.10.287.130">
    <property type="match status" value="1"/>
</dbReference>
<dbReference type="Gene3D" id="3.30.565.10">
    <property type="entry name" value="Histidine kinase-like ATPase, C-terminal domain"/>
    <property type="match status" value="1"/>
</dbReference>
<dbReference type="Gene3D" id="3.30.450.40">
    <property type="match status" value="1"/>
</dbReference>
<dbReference type="EMBL" id="JACHXU010000001">
    <property type="protein sequence ID" value="MBB3204508.1"/>
    <property type="molecule type" value="Genomic_DNA"/>
</dbReference>
<dbReference type="SMART" id="SM00065">
    <property type="entry name" value="GAF"/>
    <property type="match status" value="1"/>
</dbReference>
<dbReference type="SMART" id="SM00387">
    <property type="entry name" value="HATPase_c"/>
    <property type="match status" value="1"/>
</dbReference>
<dbReference type="PANTHER" id="PTHR42878:SF15">
    <property type="entry name" value="BACTERIOPHYTOCHROME"/>
    <property type="match status" value="1"/>
</dbReference>
<name>A0A7W5DUV8_9BACT</name>
<dbReference type="InterPro" id="IPR005467">
    <property type="entry name" value="His_kinase_dom"/>
</dbReference>
<dbReference type="GO" id="GO:0030295">
    <property type="term" value="F:protein kinase activator activity"/>
    <property type="evidence" value="ECO:0007669"/>
    <property type="project" value="TreeGrafter"/>
</dbReference>
<dbReference type="SUPFAM" id="SSF55874">
    <property type="entry name" value="ATPase domain of HSP90 chaperone/DNA topoisomerase II/histidine kinase"/>
    <property type="match status" value="1"/>
</dbReference>
<dbReference type="EC" id="2.7.13.3" evidence="2"/>
<dbReference type="InterPro" id="IPR036097">
    <property type="entry name" value="HisK_dim/P_sf"/>
</dbReference>
<dbReference type="InterPro" id="IPR050351">
    <property type="entry name" value="BphY/WalK/GraS-like"/>
</dbReference>
<evidence type="ECO:0000256" key="1">
    <source>
        <dbReference type="ARBA" id="ARBA00000085"/>
    </source>
</evidence>
<dbReference type="Proteomes" id="UP000536179">
    <property type="component" value="Unassembled WGS sequence"/>
</dbReference>
<keyword evidence="7" id="KW-1185">Reference proteome</keyword>
<dbReference type="SUPFAM" id="SSF55781">
    <property type="entry name" value="GAF domain-like"/>
    <property type="match status" value="1"/>
</dbReference>
<evidence type="ECO:0000313" key="6">
    <source>
        <dbReference type="EMBL" id="MBB3204508.1"/>
    </source>
</evidence>
<dbReference type="PROSITE" id="PS50109">
    <property type="entry name" value="HIS_KIN"/>
    <property type="match status" value="1"/>
</dbReference>
<dbReference type="CDD" id="cd00075">
    <property type="entry name" value="HATPase"/>
    <property type="match status" value="1"/>
</dbReference>
<accession>A0A7W5DUV8</accession>
<dbReference type="RefSeq" id="WP_184300628.1">
    <property type="nucleotide sequence ID" value="NZ_JACHXU010000001.1"/>
</dbReference>
<keyword evidence="3" id="KW-0808">Transferase</keyword>
<reference evidence="6 7" key="1">
    <citation type="submission" date="2020-08" db="EMBL/GenBank/DDBJ databases">
        <title>Genomic Encyclopedia of Type Strains, Phase III (KMG-III): the genomes of soil and plant-associated and newly described type strains.</title>
        <authorList>
            <person name="Whitman W."/>
        </authorList>
    </citation>
    <scope>NUCLEOTIDE SEQUENCE [LARGE SCALE GENOMIC DNA]</scope>
    <source>
        <strain evidence="6 7">CECT 8075</strain>
    </source>
</reference>
<evidence type="ECO:0000259" key="5">
    <source>
        <dbReference type="PROSITE" id="PS50109"/>
    </source>
</evidence>
<keyword evidence="4 6" id="KW-0418">Kinase</keyword>
<organism evidence="6 7">
    <name type="scientific">Aporhodopirellula rubra</name>
    <dbReference type="NCBI Taxonomy" id="980271"/>
    <lineage>
        <taxon>Bacteria</taxon>
        <taxon>Pseudomonadati</taxon>
        <taxon>Planctomycetota</taxon>
        <taxon>Planctomycetia</taxon>
        <taxon>Pirellulales</taxon>
        <taxon>Pirellulaceae</taxon>
        <taxon>Aporhodopirellula</taxon>
    </lineage>
</organism>
<comment type="catalytic activity">
    <reaction evidence="1">
        <text>ATP + protein L-histidine = ADP + protein N-phospho-L-histidine.</text>
        <dbReference type="EC" id="2.7.13.3"/>
    </reaction>
</comment>
<protein>
    <recommendedName>
        <fullName evidence="2">histidine kinase</fullName>
        <ecNumber evidence="2">2.7.13.3</ecNumber>
    </recommendedName>
</protein>
<evidence type="ECO:0000256" key="3">
    <source>
        <dbReference type="ARBA" id="ARBA00022679"/>
    </source>
</evidence>
<proteinExistence type="predicted"/>
<evidence type="ECO:0000256" key="2">
    <source>
        <dbReference type="ARBA" id="ARBA00012438"/>
    </source>
</evidence>
<dbReference type="Pfam" id="PF02518">
    <property type="entry name" value="HATPase_c"/>
    <property type="match status" value="1"/>
</dbReference>
<dbReference type="PANTHER" id="PTHR42878">
    <property type="entry name" value="TWO-COMPONENT HISTIDINE KINASE"/>
    <property type="match status" value="1"/>
</dbReference>
<dbReference type="InterPro" id="IPR003018">
    <property type="entry name" value="GAF"/>
</dbReference>